<sequence length="162" mass="18579">MISDNNIYIPKVGDHIIGIITNKNNDYYTVNINNLFNGYVMCIDGFRGTTKKYKPALNIGTFQIFIQLDNVNYRDVIFCYVYSVNNNNLIELSCITTDDNKNWSTNETYFGQLSGGFLFPVPLNYIKILYGEDNLVTQLLSNLKYEIVLGFNGRYDENSTLS</sequence>
<dbReference type="GO" id="GO:0000176">
    <property type="term" value="C:nuclear exosome (RNase complex)"/>
    <property type="evidence" value="ECO:0007669"/>
    <property type="project" value="TreeGrafter"/>
</dbReference>
<dbReference type="OMA" id="WSTNETY"/>
<keyword evidence="2" id="KW-0694">RNA-binding</keyword>
<evidence type="ECO:0000313" key="3">
    <source>
        <dbReference type="EMBL" id="CAI75279.1"/>
    </source>
</evidence>
<dbReference type="Gene3D" id="2.40.50.140">
    <property type="entry name" value="Nucleic acid-binding proteins"/>
    <property type="match status" value="1"/>
</dbReference>
<dbReference type="VEuPathDB" id="PiroplasmaDB:TA02595"/>
<dbReference type="FunCoup" id="Q4UD22">
    <property type="interactions" value="214"/>
</dbReference>
<dbReference type="InterPro" id="IPR036612">
    <property type="entry name" value="KH_dom_type_1_sf"/>
</dbReference>
<dbReference type="AlphaFoldDB" id="Q4UD22"/>
<organism evidence="3 4">
    <name type="scientific">Theileria annulata</name>
    <dbReference type="NCBI Taxonomy" id="5874"/>
    <lineage>
        <taxon>Eukaryota</taxon>
        <taxon>Sar</taxon>
        <taxon>Alveolata</taxon>
        <taxon>Apicomplexa</taxon>
        <taxon>Aconoidasida</taxon>
        <taxon>Piroplasmida</taxon>
        <taxon>Theileriidae</taxon>
        <taxon>Theileria</taxon>
    </lineage>
</organism>
<dbReference type="InterPro" id="IPR012340">
    <property type="entry name" value="NA-bd_OB-fold"/>
</dbReference>
<dbReference type="GO" id="GO:0071038">
    <property type="term" value="P:TRAMP-dependent tRNA surveillance pathway"/>
    <property type="evidence" value="ECO:0007669"/>
    <property type="project" value="TreeGrafter"/>
</dbReference>
<evidence type="ECO:0000256" key="2">
    <source>
        <dbReference type="ARBA" id="ARBA00022884"/>
    </source>
</evidence>
<proteinExistence type="predicted"/>
<name>Q4UD22_THEAN</name>
<evidence type="ECO:0000313" key="4">
    <source>
        <dbReference type="Proteomes" id="UP000001950"/>
    </source>
</evidence>
<dbReference type="InterPro" id="IPR026699">
    <property type="entry name" value="Exosome_RNA_bind1/RRP40/RRP4"/>
</dbReference>
<evidence type="ECO:0000256" key="1">
    <source>
        <dbReference type="ARBA" id="ARBA00022835"/>
    </source>
</evidence>
<dbReference type="GO" id="GO:0071035">
    <property type="term" value="P:nuclear polyadenylation-dependent rRNA catabolic process"/>
    <property type="evidence" value="ECO:0007669"/>
    <property type="project" value="TreeGrafter"/>
</dbReference>
<accession>Q4UD22</accession>
<dbReference type="Proteomes" id="UP000001950">
    <property type="component" value="Chromosome 3"/>
</dbReference>
<dbReference type="OrthoDB" id="340500at2759"/>
<dbReference type="PANTHER" id="PTHR21321">
    <property type="entry name" value="PNAS-3 RELATED"/>
    <property type="match status" value="1"/>
</dbReference>
<dbReference type="Gene3D" id="3.30.1370.10">
    <property type="entry name" value="K Homology domain, type 1"/>
    <property type="match status" value="1"/>
</dbReference>
<dbReference type="GO" id="GO:0071051">
    <property type="term" value="P:poly(A)-dependent snoRNA 3'-end processing"/>
    <property type="evidence" value="ECO:0007669"/>
    <property type="project" value="TreeGrafter"/>
</dbReference>
<dbReference type="RefSeq" id="XP_954755.1">
    <property type="nucleotide sequence ID" value="XM_949662.1"/>
</dbReference>
<dbReference type="STRING" id="5874.Q4UD22"/>
<dbReference type="eggNOG" id="KOG1004">
    <property type="taxonomic scope" value="Eukaryota"/>
</dbReference>
<dbReference type="InParanoid" id="Q4UD22"/>
<gene>
    <name evidence="3" type="ORF">TA02595</name>
</gene>
<dbReference type="GO" id="GO:0000177">
    <property type="term" value="C:cytoplasmic exosome (RNase complex)"/>
    <property type="evidence" value="ECO:0007669"/>
    <property type="project" value="TreeGrafter"/>
</dbReference>
<dbReference type="GO" id="GO:0003723">
    <property type="term" value="F:RNA binding"/>
    <property type="evidence" value="ECO:0007669"/>
    <property type="project" value="UniProtKB-KW"/>
</dbReference>
<reference evidence="3 4" key="1">
    <citation type="journal article" date="2005" name="Science">
        <title>Genome of the host-cell transforming parasite Theileria annulata compared with T. parva.</title>
        <authorList>
            <person name="Pain A."/>
            <person name="Renauld H."/>
            <person name="Berriman M."/>
            <person name="Murphy L."/>
            <person name="Yeats C.A."/>
            <person name="Weir W."/>
            <person name="Kerhornou A."/>
            <person name="Aslett M."/>
            <person name="Bishop R."/>
            <person name="Bouchier C."/>
            <person name="Cochet M."/>
            <person name="Coulson R.M.R."/>
            <person name="Cronin A."/>
            <person name="de Villiers E.P."/>
            <person name="Fraser A."/>
            <person name="Fosker N."/>
            <person name="Gardner M."/>
            <person name="Goble A."/>
            <person name="Griffiths-Jones S."/>
            <person name="Harris D.E."/>
            <person name="Katzer F."/>
            <person name="Larke N."/>
            <person name="Lord A."/>
            <person name="Maser P."/>
            <person name="McKellar S."/>
            <person name="Mooney P."/>
            <person name="Morton F."/>
            <person name="Nene V."/>
            <person name="O'Neil S."/>
            <person name="Price C."/>
            <person name="Quail M.A."/>
            <person name="Rabbinowitsch E."/>
            <person name="Rawlings N.D."/>
            <person name="Rutter S."/>
            <person name="Saunders D."/>
            <person name="Seeger K."/>
            <person name="Shah T."/>
            <person name="Squares R."/>
            <person name="Squares S."/>
            <person name="Tivey A."/>
            <person name="Walker A.R."/>
            <person name="Woodward J."/>
            <person name="Dobbelaere D.A.E."/>
            <person name="Langsley G."/>
            <person name="Rajandream M.A."/>
            <person name="McKeever D."/>
            <person name="Shiels B."/>
            <person name="Tait A."/>
            <person name="Barrell B.G."/>
            <person name="Hall N."/>
        </authorList>
    </citation>
    <scope>NUCLEOTIDE SEQUENCE [LARGE SCALE GENOMIC DNA]</scope>
    <source>
        <strain evidence="4">Ankara</strain>
    </source>
</reference>
<dbReference type="Pfam" id="PF21262">
    <property type="entry name" value="RRP40_S1"/>
    <property type="match status" value="1"/>
</dbReference>
<dbReference type="EMBL" id="CR940352">
    <property type="protein sequence ID" value="CAI75279.1"/>
    <property type="molecule type" value="Genomic_DNA"/>
</dbReference>
<dbReference type="SUPFAM" id="SSF50249">
    <property type="entry name" value="Nucleic acid-binding proteins"/>
    <property type="match status" value="1"/>
</dbReference>
<dbReference type="GO" id="GO:0034475">
    <property type="term" value="P:U4 snRNA 3'-end processing"/>
    <property type="evidence" value="ECO:0007669"/>
    <property type="project" value="TreeGrafter"/>
</dbReference>
<dbReference type="PANTHER" id="PTHR21321:SF1">
    <property type="entry name" value="EXOSOME COMPLEX COMPONENT RRP40"/>
    <property type="match status" value="1"/>
</dbReference>
<dbReference type="SUPFAM" id="SSF54791">
    <property type="entry name" value="Eukaryotic type KH-domain (KH-domain type I)"/>
    <property type="match status" value="1"/>
</dbReference>
<keyword evidence="4" id="KW-1185">Reference proteome</keyword>
<dbReference type="GO" id="GO:0000467">
    <property type="term" value="P:exonucleolytic trimming to generate mature 3'-end of 5.8S rRNA from tricistronic rRNA transcript (SSU-rRNA, 5.8S rRNA, LSU-rRNA)"/>
    <property type="evidence" value="ECO:0007669"/>
    <property type="project" value="TreeGrafter"/>
</dbReference>
<dbReference type="GO" id="GO:0071034">
    <property type="term" value="P:CUT catabolic process"/>
    <property type="evidence" value="ECO:0007669"/>
    <property type="project" value="TreeGrafter"/>
</dbReference>
<keyword evidence="1" id="KW-0271">Exosome</keyword>
<dbReference type="KEGG" id="tan:TA02595"/>
<protein>
    <submittedName>
        <fullName evidence="3">Uncharacterized protein</fullName>
    </submittedName>
</protein>
<dbReference type="GeneID" id="3865120"/>